<reference evidence="3" key="1">
    <citation type="journal article" date="2021" name="bioRxiv">
        <title>Whole Genome Assembly and Annotation of Northern Wild Rice, Zizania palustris L., Supports a Whole Genome Duplication in the Zizania Genus.</title>
        <authorList>
            <person name="Haas M."/>
            <person name="Kono T."/>
            <person name="Macchietto M."/>
            <person name="Millas R."/>
            <person name="McGilp L."/>
            <person name="Shao M."/>
            <person name="Duquette J."/>
            <person name="Hirsch C.N."/>
            <person name="Kimball J."/>
        </authorList>
    </citation>
    <scope>NUCLEOTIDE SEQUENCE</scope>
    <source>
        <tissue evidence="3">Fresh leaf tissue</tissue>
    </source>
</reference>
<comment type="caution">
    <text evidence="3">The sequence shown here is derived from an EMBL/GenBank/DDBJ whole genome shotgun (WGS) entry which is preliminary data.</text>
</comment>
<name>A0A8J5RP90_ZIZPA</name>
<evidence type="ECO:0000313" key="4">
    <source>
        <dbReference type="Proteomes" id="UP000729402"/>
    </source>
</evidence>
<dbReference type="PROSITE" id="PS51375">
    <property type="entry name" value="PPR"/>
    <property type="match status" value="1"/>
</dbReference>
<protein>
    <submittedName>
        <fullName evidence="3">Uncharacterized protein</fullName>
    </submittedName>
</protein>
<dbReference type="GO" id="GO:0003723">
    <property type="term" value="F:RNA binding"/>
    <property type="evidence" value="ECO:0007669"/>
    <property type="project" value="InterPro"/>
</dbReference>
<dbReference type="Pfam" id="PF13041">
    <property type="entry name" value="PPR_2"/>
    <property type="match status" value="1"/>
</dbReference>
<dbReference type="EMBL" id="JAAALK010000288">
    <property type="protein sequence ID" value="KAG8053878.1"/>
    <property type="molecule type" value="Genomic_DNA"/>
</dbReference>
<evidence type="ECO:0000256" key="2">
    <source>
        <dbReference type="SAM" id="MobiDB-lite"/>
    </source>
</evidence>
<evidence type="ECO:0000256" key="1">
    <source>
        <dbReference type="PROSITE-ProRule" id="PRU00708"/>
    </source>
</evidence>
<dbReference type="Proteomes" id="UP000729402">
    <property type="component" value="Unassembled WGS sequence"/>
</dbReference>
<dbReference type="PANTHER" id="PTHR47926">
    <property type="entry name" value="PENTATRICOPEPTIDE REPEAT-CONTAINING PROTEIN"/>
    <property type="match status" value="1"/>
</dbReference>
<feature type="repeat" description="PPR" evidence="1">
    <location>
        <begin position="110"/>
        <end position="150"/>
    </location>
</feature>
<keyword evidence="4" id="KW-1185">Reference proteome</keyword>
<feature type="compositionally biased region" description="Low complexity" evidence="2">
    <location>
        <begin position="16"/>
        <end position="28"/>
    </location>
</feature>
<reference evidence="3" key="2">
    <citation type="submission" date="2021-02" db="EMBL/GenBank/DDBJ databases">
        <authorList>
            <person name="Kimball J.A."/>
            <person name="Haas M.W."/>
            <person name="Macchietto M."/>
            <person name="Kono T."/>
            <person name="Duquette J."/>
            <person name="Shao M."/>
        </authorList>
    </citation>
    <scope>NUCLEOTIDE SEQUENCE</scope>
    <source>
        <tissue evidence="3">Fresh leaf tissue</tissue>
    </source>
</reference>
<evidence type="ECO:0000313" key="3">
    <source>
        <dbReference type="EMBL" id="KAG8053878.1"/>
    </source>
</evidence>
<proteinExistence type="predicted"/>
<gene>
    <name evidence="3" type="ORF">GUJ93_ZPchr0001g31858</name>
</gene>
<sequence length="214" mass="23760">MPPLFPSRDAFYTHSSRPPLLRLASPRSRCPRPRRPRPHRRLPFPPQLLPRRVLSPARRNAPPQRRLVQCSRAGELRPAKAVHALAVLDGLSSGVFVSNSLLSISVQEPNMVVFNTMIAGFCRTETAVGKEVASAALTLYSEVQSRGIQPTEFTFSSVLRACNITGYFEFGKQIHSQVLKHSFQGVDFIRSALIDLTSTQALWKTDLGVSDPQS</sequence>
<feature type="region of interest" description="Disordered" evidence="2">
    <location>
        <begin position="16"/>
        <end position="65"/>
    </location>
</feature>
<dbReference type="OrthoDB" id="9990610at2759"/>
<accession>A0A8J5RP90</accession>
<organism evidence="3 4">
    <name type="scientific">Zizania palustris</name>
    <name type="common">Northern wild rice</name>
    <dbReference type="NCBI Taxonomy" id="103762"/>
    <lineage>
        <taxon>Eukaryota</taxon>
        <taxon>Viridiplantae</taxon>
        <taxon>Streptophyta</taxon>
        <taxon>Embryophyta</taxon>
        <taxon>Tracheophyta</taxon>
        <taxon>Spermatophyta</taxon>
        <taxon>Magnoliopsida</taxon>
        <taxon>Liliopsida</taxon>
        <taxon>Poales</taxon>
        <taxon>Poaceae</taxon>
        <taxon>BOP clade</taxon>
        <taxon>Oryzoideae</taxon>
        <taxon>Oryzeae</taxon>
        <taxon>Zizaniinae</taxon>
        <taxon>Zizania</taxon>
    </lineage>
</organism>
<dbReference type="InterPro" id="IPR046960">
    <property type="entry name" value="PPR_At4g14850-like_plant"/>
</dbReference>
<dbReference type="GO" id="GO:0009451">
    <property type="term" value="P:RNA modification"/>
    <property type="evidence" value="ECO:0007669"/>
    <property type="project" value="InterPro"/>
</dbReference>
<dbReference type="AlphaFoldDB" id="A0A8J5RP90"/>
<dbReference type="InterPro" id="IPR002885">
    <property type="entry name" value="PPR_rpt"/>
</dbReference>
<feature type="compositionally biased region" description="Basic residues" evidence="2">
    <location>
        <begin position="29"/>
        <end position="42"/>
    </location>
</feature>